<dbReference type="GO" id="GO:0005886">
    <property type="term" value="C:plasma membrane"/>
    <property type="evidence" value="ECO:0007669"/>
    <property type="project" value="InterPro"/>
</dbReference>
<keyword evidence="5" id="KW-0249">Electron transport</keyword>
<accession>A0A1G9MFS5</accession>
<dbReference type="GO" id="GO:0010181">
    <property type="term" value="F:FMN binding"/>
    <property type="evidence" value="ECO:0007669"/>
    <property type="project" value="InterPro"/>
</dbReference>
<name>A0A1G9MFS5_9FIRM</name>
<evidence type="ECO:0000313" key="8">
    <source>
        <dbReference type="Proteomes" id="UP000199476"/>
    </source>
</evidence>
<organism evidence="7 8">
    <name type="scientific">Halarsenatibacter silvermanii</name>
    <dbReference type="NCBI Taxonomy" id="321763"/>
    <lineage>
        <taxon>Bacteria</taxon>
        <taxon>Bacillati</taxon>
        <taxon>Bacillota</taxon>
        <taxon>Clostridia</taxon>
        <taxon>Halanaerobiales</taxon>
        <taxon>Halarsenatibacteraceae</taxon>
        <taxon>Halarsenatibacter</taxon>
    </lineage>
</organism>
<dbReference type="RefSeq" id="WP_089759578.1">
    <property type="nucleotide sequence ID" value="NZ_FNGO01000008.1"/>
</dbReference>
<feature type="domain" description="FMN-binding" evidence="6">
    <location>
        <begin position="90"/>
        <end position="173"/>
    </location>
</feature>
<dbReference type="STRING" id="321763.SAMN04488692_10855"/>
<evidence type="ECO:0000256" key="2">
    <source>
        <dbReference type="ARBA" id="ARBA00022553"/>
    </source>
</evidence>
<dbReference type="EMBL" id="FNGO01000008">
    <property type="protein sequence ID" value="SDL73110.1"/>
    <property type="molecule type" value="Genomic_DNA"/>
</dbReference>
<dbReference type="Pfam" id="PF04205">
    <property type="entry name" value="FMN_bind"/>
    <property type="match status" value="1"/>
</dbReference>
<sequence length="182" mass="19637">MKTENYDLSLGVFILAITLVVAVLVLAYAHSIADQLIVEEDVSPEMRENLVGIYDDEATFSEFEYEDNLFFVVREAGDVTGMAHVAAGSGYGGEIEVLVGMDDAGDIVGINVLEHSETPDLGDRVFEDDFKDRFLGLGYNDPIEIGDDIQGVTGATVSAEALAEAAREAVDVTFDALRSGEY</sequence>
<gene>
    <name evidence="7" type="ORF">SAMN04488692_10855</name>
</gene>
<evidence type="ECO:0000256" key="4">
    <source>
        <dbReference type="ARBA" id="ARBA00022643"/>
    </source>
</evidence>
<dbReference type="SMART" id="SM00900">
    <property type="entry name" value="FMN_bind"/>
    <property type="match status" value="1"/>
</dbReference>
<keyword evidence="1" id="KW-0813">Transport</keyword>
<dbReference type="OrthoDB" id="9794010at2"/>
<evidence type="ECO:0000256" key="1">
    <source>
        <dbReference type="ARBA" id="ARBA00022448"/>
    </source>
</evidence>
<evidence type="ECO:0000259" key="6">
    <source>
        <dbReference type="SMART" id="SM00900"/>
    </source>
</evidence>
<keyword evidence="4" id="KW-0288">FMN</keyword>
<proteinExistence type="predicted"/>
<keyword evidence="2" id="KW-0597">Phosphoprotein</keyword>
<evidence type="ECO:0000313" key="7">
    <source>
        <dbReference type="EMBL" id="SDL73110.1"/>
    </source>
</evidence>
<dbReference type="InterPro" id="IPR007329">
    <property type="entry name" value="FMN-bd"/>
</dbReference>
<dbReference type="PANTHER" id="PTHR36118:SF1">
    <property type="entry name" value="ION-TRANSLOCATING OXIDOREDUCTASE COMPLEX SUBUNIT G"/>
    <property type="match status" value="1"/>
</dbReference>
<keyword evidence="3" id="KW-0285">Flavoprotein</keyword>
<dbReference type="Proteomes" id="UP000199476">
    <property type="component" value="Unassembled WGS sequence"/>
</dbReference>
<evidence type="ECO:0000256" key="5">
    <source>
        <dbReference type="ARBA" id="ARBA00022982"/>
    </source>
</evidence>
<dbReference type="InterPro" id="IPR010209">
    <property type="entry name" value="Ion_transpt_RnfG/RsxG"/>
</dbReference>
<protein>
    <submittedName>
        <fullName evidence="7">Electron transport complex protein RnfG</fullName>
    </submittedName>
</protein>
<dbReference type="GO" id="GO:0009055">
    <property type="term" value="F:electron transfer activity"/>
    <property type="evidence" value="ECO:0007669"/>
    <property type="project" value="InterPro"/>
</dbReference>
<dbReference type="AlphaFoldDB" id="A0A1G9MFS5"/>
<reference evidence="7 8" key="1">
    <citation type="submission" date="2016-10" db="EMBL/GenBank/DDBJ databases">
        <authorList>
            <person name="de Groot N.N."/>
        </authorList>
    </citation>
    <scope>NUCLEOTIDE SEQUENCE [LARGE SCALE GENOMIC DNA]</scope>
    <source>
        <strain evidence="7 8">SLAS-1</strain>
    </source>
</reference>
<dbReference type="GO" id="GO:0022900">
    <property type="term" value="P:electron transport chain"/>
    <property type="evidence" value="ECO:0007669"/>
    <property type="project" value="InterPro"/>
</dbReference>
<keyword evidence="8" id="KW-1185">Reference proteome</keyword>
<dbReference type="PANTHER" id="PTHR36118">
    <property type="entry name" value="ION-TRANSLOCATING OXIDOREDUCTASE COMPLEX SUBUNIT G"/>
    <property type="match status" value="1"/>
</dbReference>
<evidence type="ECO:0000256" key="3">
    <source>
        <dbReference type="ARBA" id="ARBA00022630"/>
    </source>
</evidence>